<reference evidence="1 2" key="1">
    <citation type="submission" date="2024-02" db="EMBL/GenBank/DDBJ databases">
        <title>High-quality chromosome-scale genome assembly of Pensacola bahiagrass (Paspalum notatum Flugge var. saurae).</title>
        <authorList>
            <person name="Vega J.M."/>
            <person name="Podio M."/>
            <person name="Orjuela J."/>
            <person name="Siena L.A."/>
            <person name="Pessino S.C."/>
            <person name="Combes M.C."/>
            <person name="Mariac C."/>
            <person name="Albertini E."/>
            <person name="Pupilli F."/>
            <person name="Ortiz J.P.A."/>
            <person name="Leblanc O."/>
        </authorList>
    </citation>
    <scope>NUCLEOTIDE SEQUENCE [LARGE SCALE GENOMIC DNA]</scope>
    <source>
        <strain evidence="1">R1</strain>
        <tissue evidence="1">Leaf</tissue>
    </source>
</reference>
<dbReference type="Proteomes" id="UP001341281">
    <property type="component" value="Chromosome 03"/>
</dbReference>
<evidence type="ECO:0000313" key="1">
    <source>
        <dbReference type="EMBL" id="WVZ63906.1"/>
    </source>
</evidence>
<evidence type="ECO:0000313" key="2">
    <source>
        <dbReference type="Proteomes" id="UP001341281"/>
    </source>
</evidence>
<proteinExistence type="predicted"/>
<dbReference type="EMBL" id="CP144747">
    <property type="protein sequence ID" value="WVZ63906.1"/>
    <property type="molecule type" value="Genomic_DNA"/>
</dbReference>
<dbReference type="AlphaFoldDB" id="A0AAQ3WJE3"/>
<name>A0AAQ3WJE3_PASNO</name>
<gene>
    <name evidence="1" type="ORF">U9M48_013500</name>
</gene>
<accession>A0AAQ3WJE3</accession>
<organism evidence="1 2">
    <name type="scientific">Paspalum notatum var. saurae</name>
    <dbReference type="NCBI Taxonomy" id="547442"/>
    <lineage>
        <taxon>Eukaryota</taxon>
        <taxon>Viridiplantae</taxon>
        <taxon>Streptophyta</taxon>
        <taxon>Embryophyta</taxon>
        <taxon>Tracheophyta</taxon>
        <taxon>Spermatophyta</taxon>
        <taxon>Magnoliopsida</taxon>
        <taxon>Liliopsida</taxon>
        <taxon>Poales</taxon>
        <taxon>Poaceae</taxon>
        <taxon>PACMAD clade</taxon>
        <taxon>Panicoideae</taxon>
        <taxon>Andropogonodae</taxon>
        <taxon>Paspaleae</taxon>
        <taxon>Paspalinae</taxon>
        <taxon>Paspalum</taxon>
    </lineage>
</organism>
<protein>
    <submittedName>
        <fullName evidence="1">Uncharacterized protein</fullName>
    </submittedName>
</protein>
<keyword evidence="2" id="KW-1185">Reference proteome</keyword>
<sequence>MKQMLKDYGVELTRIPLLCDNESAVKLANNPIFAITSLGTTSQRETSSCEMWELRSNWRTSSLSH</sequence>